<accession>A0A6C0I586</accession>
<evidence type="ECO:0000259" key="2">
    <source>
        <dbReference type="Pfam" id="PF19141"/>
    </source>
</evidence>
<protein>
    <recommendedName>
        <fullName evidence="2">DUF5824 domain-containing protein</fullName>
    </recommendedName>
</protein>
<evidence type="ECO:0000256" key="1">
    <source>
        <dbReference type="SAM" id="MobiDB-lite"/>
    </source>
</evidence>
<dbReference type="Pfam" id="PF19141">
    <property type="entry name" value="DUF5824"/>
    <property type="match status" value="1"/>
</dbReference>
<feature type="compositionally biased region" description="Basic residues" evidence="1">
    <location>
        <begin position="196"/>
        <end position="219"/>
    </location>
</feature>
<dbReference type="AlphaFoldDB" id="A0A6C0I586"/>
<evidence type="ECO:0000313" key="3">
    <source>
        <dbReference type="EMBL" id="QHT88168.1"/>
    </source>
</evidence>
<organism evidence="3">
    <name type="scientific">viral metagenome</name>
    <dbReference type="NCBI Taxonomy" id="1070528"/>
    <lineage>
        <taxon>unclassified sequences</taxon>
        <taxon>metagenomes</taxon>
        <taxon>organismal metagenomes</taxon>
    </lineage>
</organism>
<feature type="domain" description="DUF5824" evidence="2">
    <location>
        <begin position="88"/>
        <end position="181"/>
    </location>
</feature>
<sequence>MPEISTKKLKILCGLADIDYSPSETKTSLKKKVVKYLNKYTYAPRYLRGLSPSEKFTKMFEIRLYKLREKHGKISPKQKYKPSIIDKKYLRSNKRSKSSKSRSKSKKISRYTKDWNKKYGEKSISLSAKSKISGVPLSILKKVYNKGLAAWRGGSHRPGASQHQWGVSRVNSFLTCGKTWYFPDHKLAQEAMNKSPKARKFWSKKKCVKSKMGKRTKSR</sequence>
<dbReference type="EMBL" id="MN740110">
    <property type="protein sequence ID" value="QHT88168.1"/>
    <property type="molecule type" value="Genomic_DNA"/>
</dbReference>
<feature type="region of interest" description="Disordered" evidence="1">
    <location>
        <begin position="194"/>
        <end position="219"/>
    </location>
</feature>
<dbReference type="InterPro" id="IPR043862">
    <property type="entry name" value="DUF5824"/>
</dbReference>
<proteinExistence type="predicted"/>
<reference evidence="3" key="1">
    <citation type="journal article" date="2020" name="Nature">
        <title>Giant virus diversity and host interactions through global metagenomics.</title>
        <authorList>
            <person name="Schulz F."/>
            <person name="Roux S."/>
            <person name="Paez-Espino D."/>
            <person name="Jungbluth S."/>
            <person name="Walsh D.A."/>
            <person name="Denef V.J."/>
            <person name="McMahon K.D."/>
            <person name="Konstantinidis K.T."/>
            <person name="Eloe-Fadrosh E.A."/>
            <person name="Kyrpides N.C."/>
            <person name="Woyke T."/>
        </authorList>
    </citation>
    <scope>NUCLEOTIDE SEQUENCE</scope>
    <source>
        <strain evidence="3">GVMAG-M-3300023184-24</strain>
    </source>
</reference>
<name>A0A6C0I586_9ZZZZ</name>